<evidence type="ECO:0000313" key="2">
    <source>
        <dbReference type="Proteomes" id="UP000286045"/>
    </source>
</evidence>
<reference evidence="1 2" key="1">
    <citation type="submission" date="2018-12" db="EMBL/GenBank/DDBJ databases">
        <title>Draft genome sequence of Xylaria grammica IHI A82.</title>
        <authorList>
            <person name="Buettner E."/>
            <person name="Kellner H."/>
        </authorList>
    </citation>
    <scope>NUCLEOTIDE SEQUENCE [LARGE SCALE GENOMIC DNA]</scope>
    <source>
        <strain evidence="1 2">IHI A82</strain>
    </source>
</reference>
<evidence type="ECO:0000313" key="1">
    <source>
        <dbReference type="EMBL" id="RWA07881.1"/>
    </source>
</evidence>
<organism evidence="1 2">
    <name type="scientific">Xylaria grammica</name>
    <dbReference type="NCBI Taxonomy" id="363999"/>
    <lineage>
        <taxon>Eukaryota</taxon>
        <taxon>Fungi</taxon>
        <taxon>Dikarya</taxon>
        <taxon>Ascomycota</taxon>
        <taxon>Pezizomycotina</taxon>
        <taxon>Sordariomycetes</taxon>
        <taxon>Xylariomycetidae</taxon>
        <taxon>Xylariales</taxon>
        <taxon>Xylariaceae</taxon>
        <taxon>Xylaria</taxon>
    </lineage>
</organism>
<dbReference type="EMBL" id="RYZI01000231">
    <property type="protein sequence ID" value="RWA07881.1"/>
    <property type="molecule type" value="Genomic_DNA"/>
</dbReference>
<dbReference type="STRING" id="363999.A0A439D0V2"/>
<comment type="caution">
    <text evidence="1">The sequence shown here is derived from an EMBL/GenBank/DDBJ whole genome shotgun (WGS) entry which is preliminary data.</text>
</comment>
<dbReference type="Proteomes" id="UP000286045">
    <property type="component" value="Unassembled WGS sequence"/>
</dbReference>
<proteinExistence type="predicted"/>
<keyword evidence="2" id="KW-1185">Reference proteome</keyword>
<accession>A0A439D0V2</accession>
<sequence>MRSKFRACGYGTYSNDPSFPPIRTATELITRIAAEPRAARYIVHADMNYDDWPHYSWISPPLPNVDAGGPVVALFTQRPYLKRADLDWKQFYTRAVNDYTEYYEDSPYATAFALTLMPNIRTLRLAIRWDPDTTLSMFVDQIVGKAREQTSLWNRSCLSELTVLEPYCGSGPGSPPVDLNKAIPFLALPQLRTFSRPLLHNGMRDDSQGWDLCRFVAAIGRKVGSHLERLLIGIRDRHAPVLLGKASMRDFQRNTGSADKPERESEPLILDLVPASVSVLLLQSRGNNHHVALKALFRDFAAVKQATLPALRAIYFGGLEGLDPDNEYRRECDRLGIKN</sequence>
<gene>
    <name evidence="1" type="ORF">EKO27_g7223</name>
</gene>
<name>A0A439D0V2_9PEZI</name>
<protein>
    <submittedName>
        <fullName evidence="1">Uncharacterized protein</fullName>
    </submittedName>
</protein>
<dbReference type="AlphaFoldDB" id="A0A439D0V2"/>